<dbReference type="InterPro" id="IPR036573">
    <property type="entry name" value="CBM_sf_5/12"/>
</dbReference>
<keyword evidence="4 17" id="KW-0808">Transferase</keyword>
<dbReference type="PROSITE" id="PS51910">
    <property type="entry name" value="GH18_2"/>
    <property type="match status" value="1"/>
</dbReference>
<dbReference type="GO" id="GO:0000272">
    <property type="term" value="P:polysaccharide catabolic process"/>
    <property type="evidence" value="ECO:0007669"/>
    <property type="project" value="UniProtKB-KW"/>
</dbReference>
<dbReference type="InterPro" id="IPR045216">
    <property type="entry name" value="CK2_alpha"/>
</dbReference>
<keyword evidence="9" id="KW-0146">Chitin degradation</keyword>
<accession>A0AAW0EJK9</accession>
<dbReference type="GO" id="GO:0004674">
    <property type="term" value="F:protein serine/threonine kinase activity"/>
    <property type="evidence" value="ECO:0007669"/>
    <property type="project" value="UniProtKB-UniRule"/>
</dbReference>
<dbReference type="PROSITE" id="PS50011">
    <property type="entry name" value="PROTEIN_KINASE_DOM"/>
    <property type="match status" value="1"/>
</dbReference>
<dbReference type="AlphaFoldDB" id="A0AAW0EJK9"/>
<dbReference type="GO" id="GO:0005524">
    <property type="term" value="F:ATP binding"/>
    <property type="evidence" value="ECO:0007669"/>
    <property type="project" value="UniProtKB-UniRule"/>
</dbReference>
<protein>
    <recommendedName>
        <fullName evidence="17">Casein kinase II subunit alpha</fullName>
        <shortName evidence="17">CK II alpha</shortName>
        <ecNumber evidence="17">2.7.11.1</ecNumber>
        <ecNumber evidence="16">3.2.1.-</ecNumber>
    </recommendedName>
</protein>
<dbReference type="InterPro" id="IPR001223">
    <property type="entry name" value="Glyco_hydro18_cat"/>
</dbReference>
<feature type="domain" description="Protein kinase" evidence="18">
    <location>
        <begin position="40"/>
        <end position="325"/>
    </location>
</feature>
<dbReference type="GO" id="GO:0030246">
    <property type="term" value="F:carbohydrate binding"/>
    <property type="evidence" value="ECO:0007669"/>
    <property type="project" value="InterPro"/>
</dbReference>
<gene>
    <name evidence="20" type="ORF">R3P38DRAFT_2491404</name>
</gene>
<keyword evidence="17" id="KW-0539">Nucleus</keyword>
<evidence type="ECO:0000256" key="7">
    <source>
        <dbReference type="ARBA" id="ARBA00022801"/>
    </source>
</evidence>
<dbReference type="GO" id="GO:0106310">
    <property type="term" value="F:protein serine kinase activity"/>
    <property type="evidence" value="ECO:0007669"/>
    <property type="project" value="UniProtKB-UniRule"/>
</dbReference>
<dbReference type="SUPFAM" id="SSF56112">
    <property type="entry name" value="Protein kinase-like (PK-like)"/>
    <property type="match status" value="1"/>
</dbReference>
<dbReference type="EC" id="3.2.1.-" evidence="16"/>
<dbReference type="GO" id="GO:0006359">
    <property type="term" value="P:regulation of transcription by RNA polymerase III"/>
    <property type="evidence" value="ECO:0007669"/>
    <property type="project" value="TreeGrafter"/>
</dbReference>
<organism evidence="20 21">
    <name type="scientific">Favolaschia claudopus</name>
    <dbReference type="NCBI Taxonomy" id="2862362"/>
    <lineage>
        <taxon>Eukaryota</taxon>
        <taxon>Fungi</taxon>
        <taxon>Dikarya</taxon>
        <taxon>Basidiomycota</taxon>
        <taxon>Agaricomycotina</taxon>
        <taxon>Agaricomycetes</taxon>
        <taxon>Agaricomycetidae</taxon>
        <taxon>Agaricales</taxon>
        <taxon>Marasmiineae</taxon>
        <taxon>Mycenaceae</taxon>
        <taxon>Favolaschia</taxon>
    </lineage>
</organism>
<keyword evidence="2 17" id="KW-0723">Serine/threonine-protein kinase</keyword>
<dbReference type="Pfam" id="PF00069">
    <property type="entry name" value="Pkinase"/>
    <property type="match status" value="1"/>
</dbReference>
<feature type="domain" description="GH18" evidence="19">
    <location>
        <begin position="362"/>
        <end position="658"/>
    </location>
</feature>
<dbReference type="InterPro" id="IPR001579">
    <property type="entry name" value="Glyco_hydro_18_chit_AS"/>
</dbReference>
<dbReference type="GO" id="GO:0005829">
    <property type="term" value="C:cytosol"/>
    <property type="evidence" value="ECO:0007669"/>
    <property type="project" value="TreeGrafter"/>
</dbReference>
<dbReference type="InterPro" id="IPR045321">
    <property type="entry name" value="Cts1-like"/>
</dbReference>
<evidence type="ECO:0000313" key="20">
    <source>
        <dbReference type="EMBL" id="KAK7064520.1"/>
    </source>
</evidence>
<keyword evidence="7 16" id="KW-0378">Hydrolase</keyword>
<evidence type="ECO:0000313" key="21">
    <source>
        <dbReference type="Proteomes" id="UP001362999"/>
    </source>
</evidence>
<dbReference type="GO" id="GO:0006032">
    <property type="term" value="P:chitin catabolic process"/>
    <property type="evidence" value="ECO:0007669"/>
    <property type="project" value="UniProtKB-KW"/>
</dbReference>
<dbReference type="EMBL" id="JAWWNJ010000001">
    <property type="protein sequence ID" value="KAK7064520.1"/>
    <property type="molecule type" value="Genomic_DNA"/>
</dbReference>
<dbReference type="GO" id="GO:0008061">
    <property type="term" value="F:chitin binding"/>
    <property type="evidence" value="ECO:0007669"/>
    <property type="project" value="UniProtKB-KW"/>
</dbReference>
<dbReference type="SUPFAM" id="SSF51445">
    <property type="entry name" value="(Trans)glycosidases"/>
    <property type="match status" value="1"/>
</dbReference>
<dbReference type="InterPro" id="IPR011009">
    <property type="entry name" value="Kinase-like_dom_sf"/>
</dbReference>
<keyword evidence="8 15" id="KW-0067">ATP-binding</keyword>
<dbReference type="SMART" id="SM00220">
    <property type="entry name" value="S_TKc"/>
    <property type="match status" value="1"/>
</dbReference>
<dbReference type="SMART" id="SM00495">
    <property type="entry name" value="ChtBD3"/>
    <property type="match status" value="2"/>
</dbReference>
<name>A0AAW0EJK9_9AGAR</name>
<reference evidence="20 21" key="1">
    <citation type="journal article" date="2024" name="J Genomics">
        <title>Draft genome sequencing and assembly of Favolaschia claudopus CIRM-BRFM 2984 isolated from oak limbs.</title>
        <authorList>
            <person name="Navarro D."/>
            <person name="Drula E."/>
            <person name="Chaduli D."/>
            <person name="Cazenave R."/>
            <person name="Ahrendt S."/>
            <person name="Wang J."/>
            <person name="Lipzen A."/>
            <person name="Daum C."/>
            <person name="Barry K."/>
            <person name="Grigoriev I.V."/>
            <person name="Favel A."/>
            <person name="Rosso M.N."/>
            <person name="Martin F."/>
        </authorList>
    </citation>
    <scope>NUCLEOTIDE SEQUENCE [LARGE SCALE GENOMIC DNA]</scope>
    <source>
        <strain evidence="20 21">CIRM-BRFM 2984</strain>
    </source>
</reference>
<evidence type="ECO:0000259" key="19">
    <source>
        <dbReference type="PROSITE" id="PS51910"/>
    </source>
</evidence>
<dbReference type="EC" id="2.7.11.1" evidence="17"/>
<dbReference type="InterPro" id="IPR008271">
    <property type="entry name" value="Ser/Thr_kinase_AS"/>
</dbReference>
<dbReference type="GO" id="GO:0005956">
    <property type="term" value="C:protein kinase CK2 complex"/>
    <property type="evidence" value="ECO:0007669"/>
    <property type="project" value="TreeGrafter"/>
</dbReference>
<dbReference type="Pfam" id="PF00704">
    <property type="entry name" value="Glyco_hydro_18"/>
    <property type="match status" value="1"/>
</dbReference>
<dbReference type="InterPro" id="IPR000719">
    <property type="entry name" value="Prot_kinase_dom"/>
</dbReference>
<evidence type="ECO:0000256" key="3">
    <source>
        <dbReference type="ARBA" id="ARBA00022669"/>
    </source>
</evidence>
<evidence type="ECO:0000256" key="5">
    <source>
        <dbReference type="ARBA" id="ARBA00022741"/>
    </source>
</evidence>
<dbReference type="Gene3D" id="3.30.200.20">
    <property type="entry name" value="Phosphorylase Kinase, domain 1"/>
    <property type="match status" value="1"/>
</dbReference>
<dbReference type="InterPro" id="IPR017441">
    <property type="entry name" value="Protein_kinase_ATP_BS"/>
</dbReference>
<keyword evidence="10" id="KW-0119">Carbohydrate metabolism</keyword>
<dbReference type="GO" id="GO:0006974">
    <property type="term" value="P:DNA damage response"/>
    <property type="evidence" value="ECO:0007669"/>
    <property type="project" value="TreeGrafter"/>
</dbReference>
<evidence type="ECO:0000256" key="16">
    <source>
        <dbReference type="RuleBase" id="RU000489"/>
    </source>
</evidence>
<keyword evidence="6 17" id="KW-0418">Kinase</keyword>
<comment type="function">
    <text evidence="17">Catalytic subunit of a constitutively active serine/threonine-protein kinase complex that phosphorylates a large number of substrates containing acidic residues C-terminal to the phosphorylated serine or threonine.</text>
</comment>
<comment type="similarity">
    <text evidence="17">Belongs to the protein kinase superfamily. Ser/Thr protein kinase family. CK2 subfamily.</text>
</comment>
<comment type="catalytic activity">
    <reaction evidence="13 17">
        <text>L-threonyl-[protein] + ATP = O-phospho-L-threonyl-[protein] + ADP + H(+)</text>
        <dbReference type="Rhea" id="RHEA:46608"/>
        <dbReference type="Rhea" id="RHEA-COMP:11060"/>
        <dbReference type="Rhea" id="RHEA-COMP:11605"/>
        <dbReference type="ChEBI" id="CHEBI:15378"/>
        <dbReference type="ChEBI" id="CHEBI:30013"/>
        <dbReference type="ChEBI" id="CHEBI:30616"/>
        <dbReference type="ChEBI" id="CHEBI:61977"/>
        <dbReference type="ChEBI" id="CHEBI:456216"/>
        <dbReference type="EC" id="2.7.11.1"/>
    </reaction>
</comment>
<keyword evidence="12" id="KW-0624">Polysaccharide degradation</keyword>
<evidence type="ECO:0000256" key="1">
    <source>
        <dbReference type="ARBA" id="ARBA00000822"/>
    </source>
</evidence>
<dbReference type="InterPro" id="IPR017853">
    <property type="entry name" value="GH"/>
</dbReference>
<evidence type="ECO:0000256" key="12">
    <source>
        <dbReference type="ARBA" id="ARBA00023326"/>
    </source>
</evidence>
<keyword evidence="5 15" id="KW-0547">Nucleotide-binding</keyword>
<keyword evidence="3" id="KW-0147">Chitin-binding</keyword>
<keyword evidence="11 16" id="KW-0326">Glycosidase</keyword>
<dbReference type="Pfam" id="PF02839">
    <property type="entry name" value="CBM_5_12"/>
    <property type="match status" value="1"/>
</dbReference>
<evidence type="ECO:0000256" key="10">
    <source>
        <dbReference type="ARBA" id="ARBA00023277"/>
    </source>
</evidence>
<dbReference type="PROSITE" id="PS01095">
    <property type="entry name" value="GH18_1"/>
    <property type="match status" value="1"/>
</dbReference>
<evidence type="ECO:0000256" key="9">
    <source>
        <dbReference type="ARBA" id="ARBA00023024"/>
    </source>
</evidence>
<comment type="caution">
    <text evidence="20">The sequence shown here is derived from an EMBL/GenBank/DDBJ whole genome shotgun (WGS) entry which is preliminary data.</text>
</comment>
<comment type="subcellular location">
    <subcellularLocation>
        <location evidence="17">Nucleus</location>
    </subcellularLocation>
</comment>
<evidence type="ECO:0000256" key="14">
    <source>
        <dbReference type="ARBA" id="ARBA00048679"/>
    </source>
</evidence>
<dbReference type="PANTHER" id="PTHR24054:SF0">
    <property type="entry name" value="CASEIN KINASE II SUBUNIT ALPHA"/>
    <property type="match status" value="1"/>
</dbReference>
<dbReference type="Gene3D" id="2.10.10.20">
    <property type="entry name" value="Carbohydrate-binding module superfamily 5/12"/>
    <property type="match status" value="2"/>
</dbReference>
<evidence type="ECO:0000256" key="4">
    <source>
        <dbReference type="ARBA" id="ARBA00022679"/>
    </source>
</evidence>
<dbReference type="FunFam" id="1.10.510.10:FF:000059">
    <property type="entry name" value="Casein kinase II subunit alpha"/>
    <property type="match status" value="1"/>
</dbReference>
<comment type="catalytic activity">
    <reaction evidence="14 17">
        <text>L-seryl-[protein] + ATP = O-phospho-L-seryl-[protein] + ADP + H(+)</text>
        <dbReference type="Rhea" id="RHEA:17989"/>
        <dbReference type="Rhea" id="RHEA-COMP:9863"/>
        <dbReference type="Rhea" id="RHEA-COMP:11604"/>
        <dbReference type="ChEBI" id="CHEBI:15378"/>
        <dbReference type="ChEBI" id="CHEBI:29999"/>
        <dbReference type="ChEBI" id="CHEBI:30616"/>
        <dbReference type="ChEBI" id="CHEBI:83421"/>
        <dbReference type="ChEBI" id="CHEBI:456216"/>
        <dbReference type="EC" id="2.7.11.1"/>
    </reaction>
</comment>
<keyword evidence="21" id="KW-1185">Reference proteome</keyword>
<proteinExistence type="inferred from homology"/>
<dbReference type="GO" id="GO:0008843">
    <property type="term" value="F:endochitinase activity"/>
    <property type="evidence" value="ECO:0007669"/>
    <property type="project" value="UniProtKB-EC"/>
</dbReference>
<dbReference type="InterPro" id="IPR003610">
    <property type="entry name" value="CBM5/12"/>
</dbReference>
<dbReference type="FunFam" id="3.30.200.20:FF:000088">
    <property type="entry name" value="Casein kinase II subunit alpha"/>
    <property type="match status" value="1"/>
</dbReference>
<evidence type="ECO:0000259" key="18">
    <source>
        <dbReference type="PROSITE" id="PS50011"/>
    </source>
</evidence>
<evidence type="ECO:0000256" key="13">
    <source>
        <dbReference type="ARBA" id="ARBA00047899"/>
    </source>
</evidence>
<dbReference type="PROSITE" id="PS00108">
    <property type="entry name" value="PROTEIN_KINASE_ST"/>
    <property type="match status" value="1"/>
</dbReference>
<evidence type="ECO:0000256" key="15">
    <source>
        <dbReference type="PROSITE-ProRule" id="PRU10141"/>
    </source>
</evidence>
<evidence type="ECO:0000256" key="11">
    <source>
        <dbReference type="ARBA" id="ARBA00023295"/>
    </source>
</evidence>
<dbReference type="CDD" id="cd14132">
    <property type="entry name" value="STKc_CK2_alpha"/>
    <property type="match status" value="1"/>
</dbReference>
<comment type="subunit">
    <text evidence="17">Heterotetramer.</text>
</comment>
<evidence type="ECO:0000256" key="17">
    <source>
        <dbReference type="RuleBase" id="RU369118"/>
    </source>
</evidence>
<dbReference type="CDD" id="cd12215">
    <property type="entry name" value="ChiC_BD"/>
    <property type="match status" value="1"/>
</dbReference>
<dbReference type="Gene3D" id="1.10.510.10">
    <property type="entry name" value="Transferase(Phosphotransferase) domain 1"/>
    <property type="match status" value="1"/>
</dbReference>
<comment type="catalytic activity">
    <reaction evidence="1">
        <text>Random endo-hydrolysis of N-acetyl-beta-D-glucosaminide (1-&gt;4)-beta-linkages in chitin and chitodextrins.</text>
        <dbReference type="EC" id="3.2.1.14"/>
    </reaction>
</comment>
<dbReference type="GO" id="GO:0006356">
    <property type="term" value="P:regulation of transcription by RNA polymerase I"/>
    <property type="evidence" value="ECO:0007669"/>
    <property type="project" value="TreeGrafter"/>
</dbReference>
<sequence>MGRSSTPSVSRVYPDVNAKLGPSWHEYDNLQVQWGSQDHYEIVRKVGRGKYSEVFEGVNVVTEDKCIIKVLKPVKKKKIKREIKILQNLAGGPNIVALLDVVRDPASKIPSLITEYVHNVEFKVLYPRFTDLDVRYYMFELLKALDYCHSKGIMHRDVKPHNVMIDHEHRKLRLIDWGLAEFYHPKTEYNVRVASRYFKGPELLVDFQEYDYSLDMWSYGCMFASMIFRKEPFFHGHDNYDQLVKITKVLGTDELYLYIDKYNIRLDPQYDELLGRYPRKPWTRFITSENQRYISNEAIDLLDKLLRYDHQERLTAKEAQGQAYFVAKLRPPSPLCKMALRLLLLAAISFPAALAFDNGRYDNVAVYWGQNSIGASSSTPPANYQKTLSFYCNDNAVDVFPVAFVNVFFGTGGQPSINLANICNPTDNATFPGTALPNCSKLATDITTCQSKGKLVTISLGGATGSVGFSSDAQGTAFANTIWNLFLGGSSSTRPFGNAVLDGVDLDIEGGSGSGYVAFVNTIRSLASGASKKYYVTAAPQCVYPDAALGSVLNSANFDAIYVQFYNNPCSLPNFNSVSAWNFGIWDQWARTISPNKNVKVYIGAPASPSAAGSGYVDISTLSKIAVQMRKSFPSFGGVMLWDARPLLTANNRYDLAIKNALSAAGGTGFTFPACSAPAFSSSASYPGGSQVSYQGSAKWFASGAPAANPNGDWSAISACSGGGSVTTSSQPSNPTGGSCGGVVAWSSTSIYTAGQRATFNGHIWTAQWWTQGDQPGGNAGVWVDNGSCANSRVFRK</sequence>
<evidence type="ECO:0000256" key="2">
    <source>
        <dbReference type="ARBA" id="ARBA00022527"/>
    </source>
</evidence>
<dbReference type="PANTHER" id="PTHR24054">
    <property type="entry name" value="CASEIN KINASE II SUBUNIT ALPHA"/>
    <property type="match status" value="1"/>
</dbReference>
<dbReference type="CDD" id="cd02877">
    <property type="entry name" value="GH18_hevamine_XipI_class_III"/>
    <property type="match status" value="1"/>
</dbReference>
<dbReference type="GO" id="GO:0005634">
    <property type="term" value="C:nucleus"/>
    <property type="evidence" value="ECO:0007669"/>
    <property type="project" value="UniProtKB-SubCell"/>
</dbReference>
<dbReference type="GO" id="GO:0051726">
    <property type="term" value="P:regulation of cell cycle"/>
    <property type="evidence" value="ECO:0007669"/>
    <property type="project" value="TreeGrafter"/>
</dbReference>
<dbReference type="SUPFAM" id="SSF51055">
    <property type="entry name" value="Carbohydrate binding domain"/>
    <property type="match status" value="2"/>
</dbReference>
<evidence type="ECO:0000256" key="8">
    <source>
        <dbReference type="ARBA" id="ARBA00022840"/>
    </source>
</evidence>
<dbReference type="GO" id="GO:0005576">
    <property type="term" value="C:extracellular region"/>
    <property type="evidence" value="ECO:0007669"/>
    <property type="project" value="InterPro"/>
</dbReference>
<feature type="binding site" evidence="15">
    <location>
        <position position="69"/>
    </location>
    <ligand>
        <name>ATP</name>
        <dbReference type="ChEBI" id="CHEBI:30616"/>
    </ligand>
</feature>
<dbReference type="Gene3D" id="3.20.20.80">
    <property type="entry name" value="Glycosidases"/>
    <property type="match status" value="1"/>
</dbReference>
<evidence type="ECO:0000256" key="6">
    <source>
        <dbReference type="ARBA" id="ARBA00022777"/>
    </source>
</evidence>
<dbReference type="Proteomes" id="UP001362999">
    <property type="component" value="Unassembled WGS sequence"/>
</dbReference>
<dbReference type="PROSITE" id="PS00107">
    <property type="entry name" value="PROTEIN_KINASE_ATP"/>
    <property type="match status" value="1"/>
</dbReference>